<keyword evidence="6" id="KW-1185">Reference proteome</keyword>
<evidence type="ECO:0000256" key="2">
    <source>
        <dbReference type="ARBA" id="ARBA00022723"/>
    </source>
</evidence>
<dbReference type="EMBL" id="LFJN01000041">
    <property type="protein sequence ID" value="KPI35338.1"/>
    <property type="molecule type" value="Genomic_DNA"/>
</dbReference>
<gene>
    <name evidence="5" type="ORF">AB675_9964</name>
</gene>
<dbReference type="Proteomes" id="UP000038010">
    <property type="component" value="Unassembled WGS sequence"/>
</dbReference>
<keyword evidence="4" id="KW-0862">Zinc</keyword>
<evidence type="ECO:0008006" key="7">
    <source>
        <dbReference type="Google" id="ProtNLM"/>
    </source>
</evidence>
<name>A0A0N0NI56_9EURO</name>
<dbReference type="InterPro" id="IPR036866">
    <property type="entry name" value="RibonucZ/Hydroxyglut_hydro"/>
</dbReference>
<organism evidence="5 6">
    <name type="scientific">Cyphellophora attinorum</name>
    <dbReference type="NCBI Taxonomy" id="1664694"/>
    <lineage>
        <taxon>Eukaryota</taxon>
        <taxon>Fungi</taxon>
        <taxon>Dikarya</taxon>
        <taxon>Ascomycota</taxon>
        <taxon>Pezizomycotina</taxon>
        <taxon>Eurotiomycetes</taxon>
        <taxon>Chaetothyriomycetidae</taxon>
        <taxon>Chaetothyriales</taxon>
        <taxon>Cyphellophoraceae</taxon>
        <taxon>Cyphellophora</taxon>
    </lineage>
</organism>
<accession>A0A0N0NI56</accession>
<protein>
    <recommendedName>
        <fullName evidence="7">Metallo-beta-lactamase domain-containing protein</fullName>
    </recommendedName>
</protein>
<dbReference type="GO" id="GO:0016787">
    <property type="term" value="F:hydrolase activity"/>
    <property type="evidence" value="ECO:0007669"/>
    <property type="project" value="UniProtKB-KW"/>
</dbReference>
<evidence type="ECO:0000313" key="5">
    <source>
        <dbReference type="EMBL" id="KPI35338.1"/>
    </source>
</evidence>
<dbReference type="PANTHER" id="PTHR42978:SF5">
    <property type="entry name" value="METALLO-BETA-LACTAMASE DOMAIN-CONTAINING PROTEIN"/>
    <property type="match status" value="1"/>
</dbReference>
<sequence>MATPPPPLKIPESTNTVQVYIIDTTSHMCKFPAAGFVEPTIAGYTEMDCCDFAFLIEHPKSGSKYDSLLFDLGVRKDWEKNSPDVFLKSIRDGGCSIVVQKDVSEILQGNGKNLAEIGGIIWSHWHFDHTENPRLFPSETDVIVGPGFKEAFTPCFPTVPDFLVDERLWQGRTLRVIDFGKDELEIGRFRAFDFYGDGSFYLLDAPGHTVGHMSALARTTADPPTFVLMGGDIAHHAGEFRPTQYLPIPKEISPNPVTETTVLSQNLQHLRTVPACPGEVFVNVHPKKSSTEPFFNPTTAEGAWHLSAAEATRSIVKMGELDAYDSIFPVIAHDNSLMGVVDLYPKPANNWKAKRWKSRSIWTFLGYFHL</sequence>
<evidence type="ECO:0000256" key="1">
    <source>
        <dbReference type="ARBA" id="ARBA00007749"/>
    </source>
</evidence>
<comment type="similarity">
    <text evidence="1">Belongs to the metallo-beta-lactamase superfamily.</text>
</comment>
<evidence type="ECO:0000256" key="4">
    <source>
        <dbReference type="ARBA" id="ARBA00022833"/>
    </source>
</evidence>
<dbReference type="RefSeq" id="XP_017995301.1">
    <property type="nucleotide sequence ID" value="XM_018150543.1"/>
</dbReference>
<dbReference type="InterPro" id="IPR051013">
    <property type="entry name" value="MBL_superfamily_lactonases"/>
</dbReference>
<keyword evidence="3" id="KW-0378">Hydrolase</keyword>
<dbReference type="SUPFAM" id="SSF56281">
    <property type="entry name" value="Metallo-hydrolase/oxidoreductase"/>
    <property type="match status" value="1"/>
</dbReference>
<proteinExistence type="inferred from homology"/>
<evidence type="ECO:0000313" key="6">
    <source>
        <dbReference type="Proteomes" id="UP000038010"/>
    </source>
</evidence>
<dbReference type="OrthoDB" id="10250730at2759"/>
<dbReference type="Gene3D" id="3.60.15.10">
    <property type="entry name" value="Ribonuclease Z/Hydroxyacylglutathione hydrolase-like"/>
    <property type="match status" value="1"/>
</dbReference>
<comment type="caution">
    <text evidence="5">The sequence shown here is derived from an EMBL/GenBank/DDBJ whole genome shotgun (WGS) entry which is preliminary data.</text>
</comment>
<reference evidence="5 6" key="1">
    <citation type="submission" date="2015-06" db="EMBL/GenBank/DDBJ databases">
        <title>Draft genome of the ant-associated black yeast Phialophora attae CBS 131958.</title>
        <authorList>
            <person name="Moreno L.F."/>
            <person name="Stielow B.J."/>
            <person name="de Hoog S."/>
            <person name="Vicente V.A."/>
            <person name="Weiss V.A."/>
            <person name="de Vries M."/>
            <person name="Cruz L.M."/>
            <person name="Souza E.M."/>
        </authorList>
    </citation>
    <scope>NUCLEOTIDE SEQUENCE [LARGE SCALE GENOMIC DNA]</scope>
    <source>
        <strain evidence="5 6">CBS 131958</strain>
    </source>
</reference>
<dbReference type="VEuPathDB" id="FungiDB:AB675_9964"/>
<dbReference type="PANTHER" id="PTHR42978">
    <property type="entry name" value="QUORUM-QUENCHING LACTONASE YTNP-RELATED-RELATED"/>
    <property type="match status" value="1"/>
</dbReference>
<keyword evidence="2" id="KW-0479">Metal-binding</keyword>
<evidence type="ECO:0000256" key="3">
    <source>
        <dbReference type="ARBA" id="ARBA00022801"/>
    </source>
</evidence>
<dbReference type="AlphaFoldDB" id="A0A0N0NI56"/>
<dbReference type="GeneID" id="28742423"/>
<dbReference type="GO" id="GO:0046872">
    <property type="term" value="F:metal ion binding"/>
    <property type="evidence" value="ECO:0007669"/>
    <property type="project" value="UniProtKB-KW"/>
</dbReference>
<dbReference type="STRING" id="1664694.A0A0N0NI56"/>
<dbReference type="CDD" id="cd07730">
    <property type="entry name" value="metallo-hydrolase-like_MBL-fold"/>
    <property type="match status" value="1"/>
</dbReference>